<evidence type="ECO:0000313" key="2">
    <source>
        <dbReference type="EMBL" id="MBV7255590.1"/>
    </source>
</evidence>
<dbReference type="EMBL" id="JAGSPA010000001">
    <property type="protein sequence ID" value="MBV7255590.1"/>
    <property type="molecule type" value="Genomic_DNA"/>
</dbReference>
<keyword evidence="1" id="KW-0812">Transmembrane</keyword>
<sequence>MGALALALFVMLFGFGQEFIGGMSGPNLKLALFASFIFGIICGWKTNN</sequence>
<name>A0ABS6SAZ7_9SPHN</name>
<dbReference type="RefSeq" id="WP_218443931.1">
    <property type="nucleotide sequence ID" value="NZ_JAGSPA010000001.1"/>
</dbReference>
<evidence type="ECO:0000313" key="3">
    <source>
        <dbReference type="Proteomes" id="UP000722336"/>
    </source>
</evidence>
<evidence type="ECO:0000256" key="1">
    <source>
        <dbReference type="SAM" id="Phobius"/>
    </source>
</evidence>
<comment type="caution">
    <text evidence="2">The sequence shown here is derived from an EMBL/GenBank/DDBJ whole genome shotgun (WGS) entry which is preliminary data.</text>
</comment>
<reference evidence="2 3" key="1">
    <citation type="submission" date="2021-04" db="EMBL/GenBank/DDBJ databases">
        <authorList>
            <person name="Pira H."/>
            <person name="Risdian C."/>
            <person name="Wink J."/>
        </authorList>
    </citation>
    <scope>NUCLEOTIDE SEQUENCE [LARGE SCALE GENOMIC DNA]</scope>
    <source>
        <strain evidence="2 3">WHA3</strain>
    </source>
</reference>
<keyword evidence="1" id="KW-1133">Transmembrane helix</keyword>
<accession>A0ABS6SAZ7</accession>
<protein>
    <submittedName>
        <fullName evidence="2">Uncharacterized protein</fullName>
    </submittedName>
</protein>
<feature type="transmembrane region" description="Helical" evidence="1">
    <location>
        <begin position="26"/>
        <end position="44"/>
    </location>
</feature>
<gene>
    <name evidence="2" type="ORF">KCG44_02190</name>
</gene>
<organism evidence="2 3">
    <name type="scientific">Pacificimonas pallii</name>
    <dbReference type="NCBI Taxonomy" id="2827236"/>
    <lineage>
        <taxon>Bacteria</taxon>
        <taxon>Pseudomonadati</taxon>
        <taxon>Pseudomonadota</taxon>
        <taxon>Alphaproteobacteria</taxon>
        <taxon>Sphingomonadales</taxon>
        <taxon>Sphingosinicellaceae</taxon>
        <taxon>Pacificimonas</taxon>
    </lineage>
</organism>
<dbReference type="Proteomes" id="UP000722336">
    <property type="component" value="Unassembled WGS sequence"/>
</dbReference>
<proteinExistence type="predicted"/>
<keyword evidence="1" id="KW-0472">Membrane</keyword>
<keyword evidence="3" id="KW-1185">Reference proteome</keyword>